<sequence>MGEDLMLGLWRWGFGDGVLREALCGGIVWRRLGEAFGGGVLGGYIKARFF</sequence>
<dbReference type="RefSeq" id="WP_164713738.1">
    <property type="nucleotide sequence ID" value="NZ_LR134529.1"/>
</dbReference>
<gene>
    <name evidence="1" type="ORF">NCTC12905_01635</name>
</gene>
<protein>
    <submittedName>
        <fullName evidence="1">Uncharacterized protein</fullName>
    </submittedName>
</protein>
<dbReference type="AlphaFoldDB" id="A0A3S5C6W6"/>
<name>A0A3S5C6W6_BARVI</name>
<dbReference type="EMBL" id="LR134529">
    <property type="protein sequence ID" value="VEJ45950.1"/>
    <property type="molecule type" value="Genomic_DNA"/>
</dbReference>
<accession>A0A3S5C6W6</accession>
<organism evidence="1 2">
    <name type="scientific">Bartonella vinsonii</name>
    <name type="common">Rochalimaea vinsonii</name>
    <dbReference type="NCBI Taxonomy" id="33047"/>
    <lineage>
        <taxon>Bacteria</taxon>
        <taxon>Pseudomonadati</taxon>
        <taxon>Pseudomonadota</taxon>
        <taxon>Alphaproteobacteria</taxon>
        <taxon>Hyphomicrobiales</taxon>
        <taxon>Bartonellaceae</taxon>
        <taxon>Bartonella</taxon>
    </lineage>
</organism>
<evidence type="ECO:0000313" key="1">
    <source>
        <dbReference type="EMBL" id="VEJ45950.1"/>
    </source>
</evidence>
<proteinExistence type="predicted"/>
<evidence type="ECO:0000313" key="2">
    <source>
        <dbReference type="Proteomes" id="UP000274201"/>
    </source>
</evidence>
<reference evidence="1 2" key="1">
    <citation type="submission" date="2018-12" db="EMBL/GenBank/DDBJ databases">
        <authorList>
            <consortium name="Pathogen Informatics"/>
        </authorList>
    </citation>
    <scope>NUCLEOTIDE SEQUENCE [LARGE SCALE GENOMIC DNA]</scope>
    <source>
        <strain evidence="1 2">NCTC12905</strain>
    </source>
</reference>
<dbReference type="Proteomes" id="UP000274201">
    <property type="component" value="Chromosome"/>
</dbReference>